<dbReference type="GO" id="GO:0048038">
    <property type="term" value="F:quinone binding"/>
    <property type="evidence" value="ECO:0007669"/>
    <property type="project" value="InterPro"/>
</dbReference>
<evidence type="ECO:0000313" key="8">
    <source>
        <dbReference type="EMBL" id="QWK45089.1"/>
    </source>
</evidence>
<dbReference type="Pfam" id="PF00346">
    <property type="entry name" value="Complex1_49kDa"/>
    <property type="match status" value="1"/>
</dbReference>
<sequence>MSLKKKEFNKKLKHFTINFGPQHPAAHGVLRLILELNGEVVQRADPHIGLLHRGTEKLIEAKTYFQALPYFDRLDYVSMMCQEHTYALAVENLLQISVPKRAQYIRVLFAEITRILNHLLAVGCHAMDVGAMTPFLWAFEEREKLMEFYERVSGARMHASYFRPGGVSQDISIGLIDDIFSFAAQFGQRLDEMEEMLTDNRIWQERLVDIGIVRAQEAIDWGFSGVMLRGSGVRWDLRKNEPYDAYSELDFKGVVGKTGDCYDRYLVRVEEMRQSLSIVYQCLNKMPEGSIKIDDAKISPPSRTEVKQSMEALIHHFKLYTEGVTVPSGETYTATEAPKGEFGVYLISDGSNRPYRCKIKAPGFSHLQALNFMANSHMLADVVTIIGTQDIVFGEVDR</sequence>
<keyword evidence="2 6" id="KW-0813">Transport</keyword>
<dbReference type="EMBL" id="MZ156067">
    <property type="protein sequence ID" value="QWK45089.1"/>
    <property type="molecule type" value="Genomic_DNA"/>
</dbReference>
<dbReference type="GO" id="GO:0006120">
    <property type="term" value="P:mitochondrial electron transport, NADH to ubiquinone"/>
    <property type="evidence" value="ECO:0007669"/>
    <property type="project" value="TreeGrafter"/>
</dbReference>
<name>A0A8F0FDH4_9PHAE</name>
<gene>
    <name evidence="8" type="primary">nad7</name>
</gene>
<organism evidence="8">
    <name type="scientific">Thalassiophyllum clathrus</name>
    <dbReference type="NCBI Taxonomy" id="112506"/>
    <lineage>
        <taxon>Eukaryota</taxon>
        <taxon>Sar</taxon>
        <taxon>Stramenopiles</taxon>
        <taxon>Ochrophyta</taxon>
        <taxon>PX clade</taxon>
        <taxon>Phaeophyceae</taxon>
        <taxon>Laminariales</taxon>
        <taxon>Thalassiophyllum</taxon>
    </lineage>
</organism>
<proteinExistence type="inferred from homology"/>
<evidence type="ECO:0000256" key="4">
    <source>
        <dbReference type="ARBA" id="ARBA00023027"/>
    </source>
</evidence>
<dbReference type="GO" id="GO:0051287">
    <property type="term" value="F:NAD binding"/>
    <property type="evidence" value="ECO:0007669"/>
    <property type="project" value="InterPro"/>
</dbReference>
<dbReference type="GO" id="GO:0016651">
    <property type="term" value="F:oxidoreductase activity, acting on NAD(P)H"/>
    <property type="evidence" value="ECO:0007669"/>
    <property type="project" value="InterPro"/>
</dbReference>
<dbReference type="NCBIfam" id="TIGR01962">
    <property type="entry name" value="NuoD"/>
    <property type="match status" value="1"/>
</dbReference>
<evidence type="ECO:0000256" key="5">
    <source>
        <dbReference type="ARBA" id="ARBA00057195"/>
    </source>
</evidence>
<protein>
    <submittedName>
        <fullName evidence="8">NADH dehydrogenase subunit 7</fullName>
    </submittedName>
</protein>
<evidence type="ECO:0000256" key="1">
    <source>
        <dbReference type="ARBA" id="ARBA00005769"/>
    </source>
</evidence>
<dbReference type="FunFam" id="1.10.645.10:FF:000005">
    <property type="entry name" value="NADH-quinone oxidoreductase subunit D"/>
    <property type="match status" value="1"/>
</dbReference>
<geneLocation type="mitochondrion" evidence="8"/>
<dbReference type="InterPro" id="IPR014029">
    <property type="entry name" value="NADH_UbQ_OxRdtase_49kDa_CS"/>
</dbReference>
<dbReference type="PANTHER" id="PTHR11993">
    <property type="entry name" value="NADH-UBIQUINONE OXIDOREDUCTASE 49 KDA SUBUNIT"/>
    <property type="match status" value="1"/>
</dbReference>
<dbReference type="GO" id="GO:0005739">
    <property type="term" value="C:mitochondrion"/>
    <property type="evidence" value="ECO:0007669"/>
    <property type="project" value="GOC"/>
</dbReference>
<dbReference type="HAMAP" id="MF_01358">
    <property type="entry name" value="NDH1_NuoD"/>
    <property type="match status" value="1"/>
</dbReference>
<dbReference type="AlphaFoldDB" id="A0A8F0FDH4"/>
<feature type="domain" description="NADH-quinone oxidoreductase subunit D" evidence="7">
    <location>
        <begin position="128"/>
        <end position="398"/>
    </location>
</feature>
<evidence type="ECO:0000256" key="2">
    <source>
        <dbReference type="ARBA" id="ARBA00022448"/>
    </source>
</evidence>
<keyword evidence="8" id="KW-0496">Mitochondrion</keyword>
<dbReference type="InterPro" id="IPR029014">
    <property type="entry name" value="NiFe-Hase_large"/>
</dbReference>
<keyword evidence="4 6" id="KW-0520">NAD</keyword>
<reference evidence="8" key="1">
    <citation type="journal article" date="2021" name="Genome Biol. Evol.">
        <title>Genomic rearrangements and sequence evolution across brown algal organelles.</title>
        <authorList>
            <person name="Starko S."/>
            <person name="Bringloe T.T."/>
            <person name="Gomez M.S."/>
            <person name="Darby H."/>
            <person name="Graham S.W."/>
            <person name="Martone P.T."/>
        </authorList>
    </citation>
    <scope>NUCLEOTIDE SEQUENCE</scope>
</reference>
<dbReference type="SUPFAM" id="SSF56762">
    <property type="entry name" value="HydB/Nqo4-like"/>
    <property type="match status" value="1"/>
</dbReference>
<dbReference type="PANTHER" id="PTHR11993:SF10">
    <property type="entry name" value="NADH DEHYDROGENASE [UBIQUINONE] IRON-SULFUR PROTEIN 2, MITOCHONDRIAL"/>
    <property type="match status" value="1"/>
</dbReference>
<comment type="similarity">
    <text evidence="1 6">Belongs to the complex I 49 kDa subunit family.</text>
</comment>
<evidence type="ECO:0000256" key="6">
    <source>
        <dbReference type="RuleBase" id="RU003685"/>
    </source>
</evidence>
<accession>A0A8F0FDH4</accession>
<dbReference type="NCBIfam" id="NF004739">
    <property type="entry name" value="PRK06075.1"/>
    <property type="match status" value="1"/>
</dbReference>
<comment type="function">
    <text evidence="5">Core subunit of the mitochondrial membrane respiratory chain NADH dehydrogenase (Complex I) that is believed to belong to the minimal assembly required for catalysis. Complex I functions in the transfer of electrons from NADH to the respiratory chain. The immediate electron acceptor for the enzyme is believed to be ubiquinone. Component of the iron-sulfur (IP) fragment of the enzyme. Component of the iron-sulfur (IP) fragment of the enzyme.</text>
</comment>
<keyword evidence="3 6" id="KW-1278">Translocase</keyword>
<dbReference type="InterPro" id="IPR001135">
    <property type="entry name" value="NADH_Q_OxRdtase_suD"/>
</dbReference>
<evidence type="ECO:0000256" key="3">
    <source>
        <dbReference type="ARBA" id="ARBA00022967"/>
    </source>
</evidence>
<dbReference type="InterPro" id="IPR022885">
    <property type="entry name" value="NDH1_su_D/H"/>
</dbReference>
<dbReference type="Gene3D" id="1.10.645.10">
    <property type="entry name" value="Cytochrome-c3 Hydrogenase, chain B"/>
    <property type="match status" value="1"/>
</dbReference>
<evidence type="ECO:0000259" key="7">
    <source>
        <dbReference type="Pfam" id="PF00346"/>
    </source>
</evidence>
<dbReference type="PROSITE" id="PS00535">
    <property type="entry name" value="COMPLEX1_49K"/>
    <property type="match status" value="1"/>
</dbReference>